<organism evidence="2 3">
    <name type="scientific">Duncaniella dubosii</name>
    <dbReference type="NCBI Taxonomy" id="2518971"/>
    <lineage>
        <taxon>Bacteria</taxon>
        <taxon>Pseudomonadati</taxon>
        <taxon>Bacteroidota</taxon>
        <taxon>Bacteroidia</taxon>
        <taxon>Bacteroidales</taxon>
        <taxon>Muribaculaceae</taxon>
        <taxon>Duncaniella</taxon>
    </lineage>
</organism>
<dbReference type="AlphaFoldDB" id="A0A4V1D3B5"/>
<keyword evidence="3" id="KW-1185">Reference proteome</keyword>
<evidence type="ECO:0000256" key="1">
    <source>
        <dbReference type="SAM" id="SignalP"/>
    </source>
</evidence>
<accession>A0A4V1D3B5</accession>
<evidence type="ECO:0000313" key="3">
    <source>
        <dbReference type="Proteomes" id="UP000297149"/>
    </source>
</evidence>
<dbReference type="KEGG" id="ddb:E7747_09105"/>
<dbReference type="RefSeq" id="WP_136415551.1">
    <property type="nucleotide sequence ID" value="NZ_CP039396.1"/>
</dbReference>
<feature type="signal peptide" evidence="1">
    <location>
        <begin position="1"/>
        <end position="19"/>
    </location>
</feature>
<feature type="chain" id="PRO_5020516907" description="Outer membrane protein beta-barrel domain-containing protein" evidence="1">
    <location>
        <begin position="20"/>
        <end position="688"/>
    </location>
</feature>
<keyword evidence="1" id="KW-0732">Signal</keyword>
<protein>
    <recommendedName>
        <fullName evidence="4">Outer membrane protein beta-barrel domain-containing protein</fullName>
    </recommendedName>
</protein>
<evidence type="ECO:0000313" key="2">
    <source>
        <dbReference type="EMBL" id="QCD42428.1"/>
    </source>
</evidence>
<gene>
    <name evidence="2" type="ORF">E7747_09105</name>
</gene>
<name>A0A4V1D3B5_9BACT</name>
<dbReference type="SUPFAM" id="SSF56935">
    <property type="entry name" value="Porins"/>
    <property type="match status" value="1"/>
</dbReference>
<reference evidence="3" key="1">
    <citation type="submission" date="2019-02" db="EMBL/GenBank/DDBJ databases">
        <title>Isolation and identification of novel species under the genus Muribaculum.</title>
        <authorList>
            <person name="Miyake S."/>
            <person name="Ding Y."/>
            <person name="Low A."/>
            <person name="Soh M."/>
            <person name="Seedorf H."/>
        </authorList>
    </citation>
    <scope>NUCLEOTIDE SEQUENCE [LARGE SCALE GENOMIC DNA]</scope>
    <source>
        <strain evidence="3">H5</strain>
    </source>
</reference>
<dbReference type="EMBL" id="CP039396">
    <property type="protein sequence ID" value="QCD42428.1"/>
    <property type="molecule type" value="Genomic_DNA"/>
</dbReference>
<evidence type="ECO:0008006" key="4">
    <source>
        <dbReference type="Google" id="ProtNLM"/>
    </source>
</evidence>
<dbReference type="Proteomes" id="UP000297149">
    <property type="component" value="Chromosome"/>
</dbReference>
<sequence length="688" mass="78838">MKKLITLSVMCLVAIAAVAKEYAQEQPDSIKTQELKEVVVNASYLTREDDHISAIPTKEQRKHAVSGYDLLRNLMIPGISVNRTTGSVTTSAGTATLYIDGREVDFREVQSLRPKDIARVEYFDIPTGKYAKDAAAINFVLRTLNNGGYTQLDAMQGLGYLNGDYNLISKYVVGNKSINLWAGYSLENPKSTLDETESFNFEDGILNRNNTYSNVGNRDSEEYVQASISNRGNKYIWMLRGGIAWTDSRNDVGNGIVNYWLTDAAFNDGDVVNLHSKNKTMRPSLYFFGMHTFSENKRLDYVADGYYSRNDFNRQYKDNDALYKSLVKEDYWYTKLNANYSWTLSHRNSLVFTFYEFLRVSDSDYSGTAAYNQNLRSSETILFVDYSQRLGRFFYDINPGLSFLTYRLKGMKSINHLTPRLQARAAYMIDRKQQLQFAFALGNTYPRINTINNVEQQIDPIIILKGNPDMDNSILLSPRLSYNLNLNKIALQAGVSYFYQNHSIISDYYIREGNLISTFRDDCIYHKPGADLSLTYKPSNALNINISGQWSEQLARGGVQHRNLSVFTGSATVNYYVGDFSFGAWVSTPTRDLVDSQIRRKTYWQYQLSAMWTHDHWAIEANANNLFLMHNRIIDELNTPSYSYKQTNWNRQYNQYATLKVAYTIDYGKKTSKSPSYEHNDSESAILK</sequence>
<proteinExistence type="predicted"/>